<keyword evidence="5" id="KW-0547">Nucleotide-binding</keyword>
<accession>A0A9N9TFZ2</accession>
<sequence>MGNSLSSNAQNEEQLSLEDAYKILAIDEEKKSKEEKIKINNPDNFVSNKVGVITNALKDGYIIDDQYVVQNTELDLSVGARVRFDLFSSDDMFKVTNVELIDNEWDVPESSNSLWSTRVIICQVDRRIERKLYLTQCDIMLNLDDVPLEFLPMVGDWLELQVKCTVNENKLDLSGKIIEIDRISPVRLHLETGKVTNWKSNEGEGTINNKIFFNKASLSIGHVPMLGDKVVCEVIESSQNRFLWRAIKVLPETVMSHNRSKLSSPTTDTSNYEENHPGLEINDINLSFDKLGIKQNFSINISNNADHDVLLKTVKFTDINASCKVINNRSNVTIKPNDTLNITCECISKNIGHSKDMFTLTFDKFTLRKWVNISTVINSSNLKIPYEYKPNLKLHDESENELIRGEKSSNVRFTVAKIPNYLVPQKLADIMRTYNRKDTELFEQLKSIKPSLTANLTLINYEDKFHTLIHLDEIMNLISVQVYDQDRACFVKNGEFLMLEIDNLAEKRPSLIIGDRIIATDPMNKNKLDYEGFINKVGSKHVYLKFNRLFHDSYNGEDYSIKVVPGRASYKRLHHAVSLAVRNLGQELLFPTRITEREPQVDFTCNSDSNKLKLEWYNKRLNATQQNAVKHILWGKARPLPYIIFGPPGTGKTVTIIETILQLVRLLPSSRLLVTAPSNSAADLVALRLIDSGVLMPGDLIRIVSYNYALSDAIPAKLVPYCATASSAKEDTIQTDLFTDGGIKLDCSQSILGRHRITVATCGAAGQFFTMGLTKGHFSHIIVDEAAQAAEPEVLISMALLDKTSGQMILAGDPMQLGPVVLCKIAEECGLGESYLERLINRFPYIKDPAGFSDTCGYDPRLVTKLLYNYRALPDILNLYSNLFYSDELIPTIDEESSSEAQLLNTLAEIIPRRSDGRLSQVIFHGVNGENYQTEDSPSWFNPHEAAQVFHYINELYRLGLKSNNIGIISPYVKQVREIRSLLIEAEFDLPRIGTVEDFQGQEFDVIILSTVRSSEQYVSSDVLHCLGFVANPKRLNVAISRSKTLLIIVGNPKLLCCDIYWRSVVKYCLDKGCYVGCEF</sequence>
<evidence type="ECO:0000256" key="2">
    <source>
        <dbReference type="ARBA" id="ARBA00005601"/>
    </source>
</evidence>
<evidence type="ECO:0000259" key="12">
    <source>
        <dbReference type="Pfam" id="PF13087"/>
    </source>
</evidence>
<feature type="domain" description="Helicase MOV-10 helical" evidence="14">
    <location>
        <begin position="420"/>
        <end position="474"/>
    </location>
</feature>
<evidence type="ECO:0000256" key="4">
    <source>
        <dbReference type="ARBA" id="ARBA00022490"/>
    </source>
</evidence>
<dbReference type="GO" id="GO:0016787">
    <property type="term" value="F:hydrolase activity"/>
    <property type="evidence" value="ECO:0007669"/>
    <property type="project" value="UniProtKB-KW"/>
</dbReference>
<dbReference type="Proteomes" id="UP001153712">
    <property type="component" value="Chromosome 1"/>
</dbReference>
<comment type="subcellular location">
    <subcellularLocation>
        <location evidence="1">Cytoplasm</location>
    </subcellularLocation>
</comment>
<dbReference type="Gene3D" id="2.40.30.270">
    <property type="match status" value="1"/>
</dbReference>
<dbReference type="GO" id="GO:0005524">
    <property type="term" value="F:ATP binding"/>
    <property type="evidence" value="ECO:0007669"/>
    <property type="project" value="UniProtKB-KW"/>
</dbReference>
<feature type="domain" description="Helicase MOV-10-like beta-barrel" evidence="13">
    <location>
        <begin position="483"/>
        <end position="556"/>
    </location>
</feature>
<feature type="domain" description="DNA2/NAM7 helicase helicase" evidence="11">
    <location>
        <begin position="621"/>
        <end position="711"/>
    </location>
</feature>
<reference evidence="15" key="1">
    <citation type="submission" date="2022-01" db="EMBL/GenBank/DDBJ databases">
        <authorList>
            <person name="King R."/>
        </authorList>
    </citation>
    <scope>NUCLEOTIDE SEQUENCE</scope>
</reference>
<evidence type="ECO:0000259" key="11">
    <source>
        <dbReference type="Pfam" id="PF13086"/>
    </source>
</evidence>
<dbReference type="EMBL" id="OU900094">
    <property type="protein sequence ID" value="CAG9854081.1"/>
    <property type="molecule type" value="Genomic_DNA"/>
</dbReference>
<comment type="similarity">
    <text evidence="2">Belongs to the DNA2/NAM7 helicase family. SDE3 subfamily.</text>
</comment>
<feature type="domain" description="DNA2/NAM7 helicase-like C-terminal" evidence="12">
    <location>
        <begin position="860"/>
        <end position="1053"/>
    </location>
</feature>
<dbReference type="InterPro" id="IPR049080">
    <property type="entry name" value="MOV-10-like_beta-barrel"/>
</dbReference>
<keyword evidence="7" id="KW-0347">Helicase</keyword>
<proteinExistence type="inferred from homology"/>
<dbReference type="Pfam" id="PF21635">
    <property type="entry name" value="Mov-10_helical"/>
    <property type="match status" value="1"/>
</dbReference>
<keyword evidence="8" id="KW-0067">ATP-binding</keyword>
<comment type="catalytic activity">
    <reaction evidence="10">
        <text>ATP + H2O = ADP + phosphate + H(+)</text>
        <dbReference type="Rhea" id="RHEA:13065"/>
        <dbReference type="ChEBI" id="CHEBI:15377"/>
        <dbReference type="ChEBI" id="CHEBI:15378"/>
        <dbReference type="ChEBI" id="CHEBI:30616"/>
        <dbReference type="ChEBI" id="CHEBI:43474"/>
        <dbReference type="ChEBI" id="CHEBI:456216"/>
        <dbReference type="EC" id="3.6.4.13"/>
    </reaction>
</comment>
<dbReference type="OrthoDB" id="6513042at2759"/>
<evidence type="ECO:0000313" key="15">
    <source>
        <dbReference type="EMBL" id="CAG9854081.1"/>
    </source>
</evidence>
<gene>
    <name evidence="15" type="ORF">PHYEVI_LOCUS546</name>
</gene>
<evidence type="ECO:0000259" key="14">
    <source>
        <dbReference type="Pfam" id="PF21635"/>
    </source>
</evidence>
<evidence type="ECO:0000313" key="16">
    <source>
        <dbReference type="Proteomes" id="UP001153712"/>
    </source>
</evidence>
<evidence type="ECO:0000256" key="3">
    <source>
        <dbReference type="ARBA" id="ARBA00012552"/>
    </source>
</evidence>
<evidence type="ECO:0000256" key="7">
    <source>
        <dbReference type="ARBA" id="ARBA00022806"/>
    </source>
</evidence>
<dbReference type="PANTHER" id="PTHR45418">
    <property type="entry name" value="CANCER/TESTIS ANTIGEN 55"/>
    <property type="match status" value="1"/>
</dbReference>
<dbReference type="InterPro" id="IPR041679">
    <property type="entry name" value="DNA2/NAM7-like_C"/>
</dbReference>
<dbReference type="GO" id="GO:0005737">
    <property type="term" value="C:cytoplasm"/>
    <property type="evidence" value="ECO:0007669"/>
    <property type="project" value="UniProtKB-SubCell"/>
</dbReference>
<dbReference type="GO" id="GO:0003724">
    <property type="term" value="F:RNA helicase activity"/>
    <property type="evidence" value="ECO:0007669"/>
    <property type="project" value="UniProtKB-EC"/>
</dbReference>
<evidence type="ECO:0000256" key="5">
    <source>
        <dbReference type="ARBA" id="ARBA00022741"/>
    </source>
</evidence>
<dbReference type="PANTHER" id="PTHR45418:SF1">
    <property type="entry name" value="CANCER_TESTIS ANTIGEN 55"/>
    <property type="match status" value="1"/>
</dbReference>
<dbReference type="CDD" id="cd18808">
    <property type="entry name" value="SF1_C_Upf1"/>
    <property type="match status" value="1"/>
</dbReference>
<feature type="domain" description="DNA2/NAM7 helicase helicase" evidence="11">
    <location>
        <begin position="748"/>
        <end position="822"/>
    </location>
</feature>
<evidence type="ECO:0000259" key="13">
    <source>
        <dbReference type="Pfam" id="PF21634"/>
    </source>
</evidence>
<evidence type="ECO:0000256" key="6">
    <source>
        <dbReference type="ARBA" id="ARBA00022801"/>
    </source>
</evidence>
<dbReference type="InterPro" id="IPR049079">
    <property type="entry name" value="Mov-10_helical"/>
</dbReference>
<dbReference type="InterPro" id="IPR047187">
    <property type="entry name" value="SF1_C_Upf1"/>
</dbReference>
<evidence type="ECO:0000256" key="8">
    <source>
        <dbReference type="ARBA" id="ARBA00022840"/>
    </source>
</evidence>
<dbReference type="Pfam" id="PF13087">
    <property type="entry name" value="AAA_12"/>
    <property type="match status" value="1"/>
</dbReference>
<name>A0A9N9TFZ2_PHYSR</name>
<dbReference type="Pfam" id="PF21634">
    <property type="entry name" value="MOV-10_beta-barrel"/>
    <property type="match status" value="1"/>
</dbReference>
<keyword evidence="9" id="KW-0943">RNA-mediated gene silencing</keyword>
<dbReference type="InterPro" id="IPR027417">
    <property type="entry name" value="P-loop_NTPase"/>
</dbReference>
<organism evidence="15 16">
    <name type="scientific">Phyllotreta striolata</name>
    <name type="common">Striped flea beetle</name>
    <name type="synonym">Crioceris striolata</name>
    <dbReference type="NCBI Taxonomy" id="444603"/>
    <lineage>
        <taxon>Eukaryota</taxon>
        <taxon>Metazoa</taxon>
        <taxon>Ecdysozoa</taxon>
        <taxon>Arthropoda</taxon>
        <taxon>Hexapoda</taxon>
        <taxon>Insecta</taxon>
        <taxon>Pterygota</taxon>
        <taxon>Neoptera</taxon>
        <taxon>Endopterygota</taxon>
        <taxon>Coleoptera</taxon>
        <taxon>Polyphaga</taxon>
        <taxon>Cucujiformia</taxon>
        <taxon>Chrysomeloidea</taxon>
        <taxon>Chrysomelidae</taxon>
        <taxon>Galerucinae</taxon>
        <taxon>Alticini</taxon>
        <taxon>Phyllotreta</taxon>
    </lineage>
</organism>
<evidence type="ECO:0000256" key="10">
    <source>
        <dbReference type="ARBA" id="ARBA00047984"/>
    </source>
</evidence>
<dbReference type="CDD" id="cd18078">
    <property type="entry name" value="DEXXQc_Mov10L1"/>
    <property type="match status" value="1"/>
</dbReference>
<dbReference type="GO" id="GO:0031047">
    <property type="term" value="P:regulatory ncRNA-mediated gene silencing"/>
    <property type="evidence" value="ECO:0007669"/>
    <property type="project" value="UniProtKB-KW"/>
</dbReference>
<dbReference type="AlphaFoldDB" id="A0A9N9TFZ2"/>
<keyword evidence="6" id="KW-0378">Hydrolase</keyword>
<keyword evidence="4" id="KW-0963">Cytoplasm</keyword>
<protein>
    <recommendedName>
        <fullName evidence="3">RNA helicase</fullName>
        <ecNumber evidence="3">3.6.4.13</ecNumber>
    </recommendedName>
</protein>
<evidence type="ECO:0000256" key="9">
    <source>
        <dbReference type="ARBA" id="ARBA00023158"/>
    </source>
</evidence>
<dbReference type="SUPFAM" id="SSF52540">
    <property type="entry name" value="P-loop containing nucleoside triphosphate hydrolases"/>
    <property type="match status" value="1"/>
</dbReference>
<dbReference type="InterPro" id="IPR041677">
    <property type="entry name" value="DNA2/NAM7_AAA_11"/>
</dbReference>
<dbReference type="Gene3D" id="3.40.50.300">
    <property type="entry name" value="P-loop containing nucleotide triphosphate hydrolases"/>
    <property type="match status" value="3"/>
</dbReference>
<dbReference type="Pfam" id="PF13086">
    <property type="entry name" value="AAA_11"/>
    <property type="match status" value="2"/>
</dbReference>
<dbReference type="EC" id="3.6.4.13" evidence="3"/>
<evidence type="ECO:0000256" key="1">
    <source>
        <dbReference type="ARBA" id="ARBA00004496"/>
    </source>
</evidence>
<keyword evidence="16" id="KW-1185">Reference proteome</keyword>